<feature type="domain" description="RNA 2-O ribose methyltransferase substrate binding" evidence="3">
    <location>
        <begin position="34"/>
        <end position="110"/>
    </location>
</feature>
<evidence type="ECO:0000256" key="1">
    <source>
        <dbReference type="ARBA" id="ARBA00022603"/>
    </source>
</evidence>
<dbReference type="AlphaFoldDB" id="A0A6I3RZN5"/>
<keyword evidence="2 4" id="KW-0808">Transferase</keyword>
<comment type="caution">
    <text evidence="4">The sequence shown here is derived from an EMBL/GenBank/DDBJ whole genome shotgun (WGS) entry which is preliminary data.</text>
</comment>
<dbReference type="InterPro" id="IPR051259">
    <property type="entry name" value="rRNA_Methyltransferase"/>
</dbReference>
<dbReference type="CDD" id="cd18095">
    <property type="entry name" value="SpoU-like_rRNA-MTase"/>
    <property type="match status" value="1"/>
</dbReference>
<protein>
    <submittedName>
        <fullName evidence="4">RNA methyltransferase</fullName>
    </submittedName>
</protein>
<evidence type="ECO:0000313" key="4">
    <source>
        <dbReference type="EMBL" id="MTU42948.1"/>
    </source>
</evidence>
<dbReference type="InterPro" id="IPR013123">
    <property type="entry name" value="SpoU_subst-bd"/>
</dbReference>
<dbReference type="SMART" id="SM00967">
    <property type="entry name" value="SpoU_sub_bind"/>
    <property type="match status" value="1"/>
</dbReference>
<dbReference type="Pfam" id="PF00588">
    <property type="entry name" value="SpoU_methylase"/>
    <property type="match status" value="1"/>
</dbReference>
<dbReference type="Gene3D" id="3.30.1330.30">
    <property type="match status" value="1"/>
</dbReference>
<dbReference type="GO" id="GO:0008173">
    <property type="term" value="F:RNA methyltransferase activity"/>
    <property type="evidence" value="ECO:0007669"/>
    <property type="project" value="InterPro"/>
</dbReference>
<dbReference type="Gene3D" id="3.40.1280.10">
    <property type="match status" value="1"/>
</dbReference>
<dbReference type="InterPro" id="IPR029064">
    <property type="entry name" value="Ribosomal_eL30-like_sf"/>
</dbReference>
<dbReference type="RefSeq" id="WP_155165601.1">
    <property type="nucleotide sequence ID" value="NZ_DBGEHT010000149.1"/>
</dbReference>
<proteinExistence type="predicted"/>
<reference evidence="4 5" key="1">
    <citation type="journal article" date="2019" name="Nat. Med.">
        <title>A library of human gut bacterial isolates paired with longitudinal multiomics data enables mechanistic microbiome research.</title>
        <authorList>
            <person name="Poyet M."/>
            <person name="Groussin M."/>
            <person name="Gibbons S.M."/>
            <person name="Avila-Pacheco J."/>
            <person name="Jiang X."/>
            <person name="Kearney S.M."/>
            <person name="Perrotta A.R."/>
            <person name="Berdy B."/>
            <person name="Zhao S."/>
            <person name="Lieberman T.D."/>
            <person name="Swanson P.K."/>
            <person name="Smith M."/>
            <person name="Roesemann S."/>
            <person name="Alexander J.E."/>
            <person name="Rich S.A."/>
            <person name="Livny J."/>
            <person name="Vlamakis H."/>
            <person name="Clish C."/>
            <person name="Bullock K."/>
            <person name="Deik A."/>
            <person name="Scott J."/>
            <person name="Pierce K.A."/>
            <person name="Xavier R.J."/>
            <person name="Alm E.J."/>
        </authorList>
    </citation>
    <scope>NUCLEOTIDE SEQUENCE [LARGE SCALE GENOMIC DNA]</scope>
    <source>
        <strain evidence="4 5">BIOML-A2</strain>
    </source>
</reference>
<dbReference type="PANTHER" id="PTHR43191">
    <property type="entry name" value="RRNA METHYLTRANSFERASE 3"/>
    <property type="match status" value="1"/>
</dbReference>
<evidence type="ECO:0000256" key="2">
    <source>
        <dbReference type="ARBA" id="ARBA00022679"/>
    </source>
</evidence>
<gene>
    <name evidence="4" type="ORF">GMD42_04805</name>
</gene>
<dbReference type="PANTHER" id="PTHR43191:SF2">
    <property type="entry name" value="RRNA METHYLTRANSFERASE 3, MITOCHONDRIAL"/>
    <property type="match status" value="1"/>
</dbReference>
<dbReference type="InterPro" id="IPR029028">
    <property type="entry name" value="Alpha/beta_knot_MTases"/>
</dbReference>
<dbReference type="GO" id="GO:0005737">
    <property type="term" value="C:cytoplasm"/>
    <property type="evidence" value="ECO:0007669"/>
    <property type="project" value="UniProtKB-ARBA"/>
</dbReference>
<dbReference type="SUPFAM" id="SSF75217">
    <property type="entry name" value="alpha/beta knot"/>
    <property type="match status" value="1"/>
</dbReference>
<dbReference type="Proteomes" id="UP000462362">
    <property type="component" value="Unassembled WGS sequence"/>
</dbReference>
<dbReference type="GO" id="GO:0006396">
    <property type="term" value="P:RNA processing"/>
    <property type="evidence" value="ECO:0007669"/>
    <property type="project" value="InterPro"/>
</dbReference>
<keyword evidence="1 4" id="KW-0489">Methyltransferase</keyword>
<dbReference type="SUPFAM" id="SSF55315">
    <property type="entry name" value="L30e-like"/>
    <property type="match status" value="1"/>
</dbReference>
<organism evidence="4 5">
    <name type="scientific">Parasutterella excrementihominis</name>
    <dbReference type="NCBI Taxonomy" id="487175"/>
    <lineage>
        <taxon>Bacteria</taxon>
        <taxon>Pseudomonadati</taxon>
        <taxon>Pseudomonadota</taxon>
        <taxon>Betaproteobacteria</taxon>
        <taxon>Burkholderiales</taxon>
        <taxon>Sutterellaceae</taxon>
        <taxon>Parasutterella</taxon>
    </lineage>
</organism>
<dbReference type="GO" id="GO:0003723">
    <property type="term" value="F:RNA binding"/>
    <property type="evidence" value="ECO:0007669"/>
    <property type="project" value="InterPro"/>
</dbReference>
<evidence type="ECO:0000259" key="3">
    <source>
        <dbReference type="SMART" id="SM00967"/>
    </source>
</evidence>
<dbReference type="InterPro" id="IPR001537">
    <property type="entry name" value="SpoU_MeTrfase"/>
</dbReference>
<dbReference type="GO" id="GO:0032259">
    <property type="term" value="P:methylation"/>
    <property type="evidence" value="ECO:0007669"/>
    <property type="project" value="UniProtKB-KW"/>
</dbReference>
<sequence length="268" mass="29286">MEFMRITSAANPSIKLAKNLAQHSRAARKEGLSLAEGIHLARELLSHPELVRKVFLREGAEKNFEISEILQKYLSLKISVVQLPSQIYASISPVDTSAGIVCEIRIPEEGKIKKDEDWIYLDGVQDPGNVGTILRSALASGVTNIALSPQCAYVWSPKVLRAAMGAHFFCNIISSAELAEIKEKTGAVCLVADARGGKDLYEEKWGKGQTLWVFGSEGLGVSEKALELSDLTLLIPLDSRVESLNVATAASVCLFEQRRRRLSGIAHK</sequence>
<accession>A0A6I3RZN5</accession>
<dbReference type="EMBL" id="WNCL01000010">
    <property type="protein sequence ID" value="MTU42948.1"/>
    <property type="molecule type" value="Genomic_DNA"/>
</dbReference>
<evidence type="ECO:0000313" key="5">
    <source>
        <dbReference type="Proteomes" id="UP000462362"/>
    </source>
</evidence>
<dbReference type="InterPro" id="IPR029026">
    <property type="entry name" value="tRNA_m1G_MTases_N"/>
</dbReference>
<name>A0A6I3RZN5_9BURK</name>